<dbReference type="SUPFAM" id="SSF81383">
    <property type="entry name" value="F-box domain"/>
    <property type="match status" value="1"/>
</dbReference>
<proteinExistence type="predicted"/>
<reference evidence="3" key="2">
    <citation type="journal article" date="2018" name="BMC Genomics">
        <title>A manually annotated Actinidia chinensis var. chinensis (kiwifruit) genome highlights the challenges associated with draft genomes and gene prediction in plants.</title>
        <authorList>
            <person name="Pilkington S.M."/>
            <person name="Crowhurst R."/>
            <person name="Hilario E."/>
            <person name="Nardozza S."/>
            <person name="Fraser L."/>
            <person name="Peng Y."/>
            <person name="Gunaseelan K."/>
            <person name="Simpson R."/>
            <person name="Tahir J."/>
            <person name="Deroles S.C."/>
            <person name="Templeton K."/>
            <person name="Luo Z."/>
            <person name="Davy M."/>
            <person name="Cheng C."/>
            <person name="McNeilage M."/>
            <person name="Scaglione D."/>
            <person name="Liu Y."/>
            <person name="Zhang Q."/>
            <person name="Datson P."/>
            <person name="De Silva N."/>
            <person name="Gardiner S.E."/>
            <person name="Bassett H."/>
            <person name="Chagne D."/>
            <person name="McCallum J."/>
            <person name="Dzierzon H."/>
            <person name="Deng C."/>
            <person name="Wang Y.Y."/>
            <person name="Barron L."/>
            <person name="Manako K."/>
            <person name="Bowen J."/>
            <person name="Foster T.M."/>
            <person name="Erridge Z.A."/>
            <person name="Tiffin H."/>
            <person name="Waite C.N."/>
            <person name="Davies K.M."/>
            <person name="Grierson E.P."/>
            <person name="Laing W.A."/>
            <person name="Kirk R."/>
            <person name="Chen X."/>
            <person name="Wood M."/>
            <person name="Montefiori M."/>
            <person name="Brummell D.A."/>
            <person name="Schwinn K.E."/>
            <person name="Catanach A."/>
            <person name="Fullerton C."/>
            <person name="Li D."/>
            <person name="Meiyalaghan S."/>
            <person name="Nieuwenhuizen N."/>
            <person name="Read N."/>
            <person name="Prakash R."/>
            <person name="Hunter D."/>
            <person name="Zhang H."/>
            <person name="McKenzie M."/>
            <person name="Knabel M."/>
            <person name="Harris A."/>
            <person name="Allan A.C."/>
            <person name="Gleave A."/>
            <person name="Chen A."/>
            <person name="Janssen B.J."/>
            <person name="Plunkett B."/>
            <person name="Ampomah-Dwamena C."/>
            <person name="Voogd C."/>
            <person name="Leif D."/>
            <person name="Lafferty D."/>
            <person name="Souleyre E.J.F."/>
            <person name="Varkonyi-Gasic E."/>
            <person name="Gambi F."/>
            <person name="Hanley J."/>
            <person name="Yao J.L."/>
            <person name="Cheung J."/>
            <person name="David K.M."/>
            <person name="Warren B."/>
            <person name="Marsh K."/>
            <person name="Snowden K.C."/>
            <person name="Lin-Wang K."/>
            <person name="Brian L."/>
            <person name="Martinez-Sanchez M."/>
            <person name="Wang M."/>
            <person name="Ileperuma N."/>
            <person name="Macnee N."/>
            <person name="Campin R."/>
            <person name="McAtee P."/>
            <person name="Drummond R.S.M."/>
            <person name="Espley R.V."/>
            <person name="Ireland H.S."/>
            <person name="Wu R."/>
            <person name="Atkinson R.G."/>
            <person name="Karunairetnam S."/>
            <person name="Bulley S."/>
            <person name="Chunkath S."/>
            <person name="Hanley Z."/>
            <person name="Storey R."/>
            <person name="Thrimawithana A.H."/>
            <person name="Thomson S."/>
            <person name="David C."/>
            <person name="Testolin R."/>
            <person name="Huang H."/>
            <person name="Hellens R.P."/>
            <person name="Schaffer R.J."/>
        </authorList>
    </citation>
    <scope>NUCLEOTIDE SEQUENCE [LARGE SCALE GENOMIC DNA]</scope>
    <source>
        <strain evidence="3">cv. Red5</strain>
    </source>
</reference>
<reference evidence="2 3" key="1">
    <citation type="submission" date="2017-07" db="EMBL/GenBank/DDBJ databases">
        <title>An improved, manually edited Actinidia chinensis var. chinensis (kiwifruit) genome highlights the challenges associated with draft genomes and gene prediction in plants.</title>
        <authorList>
            <person name="Pilkington S."/>
            <person name="Crowhurst R."/>
            <person name="Hilario E."/>
            <person name="Nardozza S."/>
            <person name="Fraser L."/>
            <person name="Peng Y."/>
            <person name="Gunaseelan K."/>
            <person name="Simpson R."/>
            <person name="Tahir J."/>
            <person name="Deroles S."/>
            <person name="Templeton K."/>
            <person name="Luo Z."/>
            <person name="Davy M."/>
            <person name="Cheng C."/>
            <person name="Mcneilage M."/>
            <person name="Scaglione D."/>
            <person name="Liu Y."/>
            <person name="Zhang Q."/>
            <person name="Datson P."/>
            <person name="De Silva N."/>
            <person name="Gardiner S."/>
            <person name="Bassett H."/>
            <person name="Chagne D."/>
            <person name="Mccallum J."/>
            <person name="Dzierzon H."/>
            <person name="Deng C."/>
            <person name="Wang Y.-Y."/>
            <person name="Barron N."/>
            <person name="Manako K."/>
            <person name="Bowen J."/>
            <person name="Foster T."/>
            <person name="Erridge Z."/>
            <person name="Tiffin H."/>
            <person name="Waite C."/>
            <person name="Davies K."/>
            <person name="Grierson E."/>
            <person name="Laing W."/>
            <person name="Kirk R."/>
            <person name="Chen X."/>
            <person name="Wood M."/>
            <person name="Montefiori M."/>
            <person name="Brummell D."/>
            <person name="Schwinn K."/>
            <person name="Catanach A."/>
            <person name="Fullerton C."/>
            <person name="Li D."/>
            <person name="Meiyalaghan S."/>
            <person name="Nieuwenhuizen N."/>
            <person name="Read N."/>
            <person name="Prakash R."/>
            <person name="Hunter D."/>
            <person name="Zhang H."/>
            <person name="Mckenzie M."/>
            <person name="Knabel M."/>
            <person name="Harris A."/>
            <person name="Allan A."/>
            <person name="Chen A."/>
            <person name="Janssen B."/>
            <person name="Plunkett B."/>
            <person name="Dwamena C."/>
            <person name="Voogd C."/>
            <person name="Leif D."/>
            <person name="Lafferty D."/>
            <person name="Souleyre E."/>
            <person name="Varkonyi-Gasic E."/>
            <person name="Gambi F."/>
            <person name="Hanley J."/>
            <person name="Yao J.-L."/>
            <person name="Cheung J."/>
            <person name="David K."/>
            <person name="Warren B."/>
            <person name="Marsh K."/>
            <person name="Snowden K."/>
            <person name="Lin-Wang K."/>
            <person name="Brian L."/>
            <person name="Martinez-Sanchez M."/>
            <person name="Wang M."/>
            <person name="Ileperuma N."/>
            <person name="Macnee N."/>
            <person name="Campin R."/>
            <person name="Mcatee P."/>
            <person name="Drummond R."/>
            <person name="Espley R."/>
            <person name="Ireland H."/>
            <person name="Wu R."/>
            <person name="Atkinson R."/>
            <person name="Karunairetnam S."/>
            <person name="Bulley S."/>
            <person name="Chunkath S."/>
            <person name="Hanley Z."/>
            <person name="Storey R."/>
            <person name="Thrimawithana A."/>
            <person name="Thomson S."/>
            <person name="David C."/>
            <person name="Testolin R."/>
        </authorList>
    </citation>
    <scope>NUCLEOTIDE SEQUENCE [LARGE SCALE GENOMIC DNA]</scope>
    <source>
        <strain evidence="3">cv. Red5</strain>
        <tissue evidence="2">Young leaf</tissue>
    </source>
</reference>
<sequence>MMYSNRRCSTSNYGQASKGAVDLPMEIISEILCRLPIESILTCKVVCKTWYGVTRDSCFVNKLCNSHIQLTRLILKPWPCEDISDASSHLVLVDTEEHKARRIPIEKSLLGLEITCFCNGLFCLALGSRADPVVIYNPITRERVILPSSGSKPDYHIPKVGLGFDPSSGKYKVVRACTFVGANRKTVTFEIISLGDSSWRELSVPHSMLDFTHLGVVFWNGSLFWKLTLGKKIRVVEFNLSNEKFTVLSLLENLSQPREAPQLIDLGGCLNIVEHASEQIKLWRLTRSGSEGYLSFCLQHAYDMHVKWGSAAYYEVMKESNHNSYILKVGFRSSQYACFDHLTRYFPLSAQYMHLDISGLPDRFAAISFKPSLVSPLVASCCSE</sequence>
<dbReference type="OrthoDB" id="5319261at2759"/>
<comment type="caution">
    <text evidence="2">The sequence shown here is derived from an EMBL/GenBank/DDBJ whole genome shotgun (WGS) entry which is preliminary data.</text>
</comment>
<dbReference type="OMA" id="PWIREND"/>
<dbReference type="NCBIfam" id="TIGR01640">
    <property type="entry name" value="F_box_assoc_1"/>
    <property type="match status" value="1"/>
</dbReference>
<name>A0A2R6PRY0_ACTCC</name>
<dbReference type="PANTHER" id="PTHR31672:SF13">
    <property type="entry name" value="F-BOX PROTEIN CPR30-LIKE"/>
    <property type="match status" value="1"/>
</dbReference>
<dbReference type="InParanoid" id="A0A2R6PRY0"/>
<dbReference type="InterPro" id="IPR013187">
    <property type="entry name" value="F-box-assoc_dom_typ3"/>
</dbReference>
<organism evidence="2 3">
    <name type="scientific">Actinidia chinensis var. chinensis</name>
    <name type="common">Chinese soft-hair kiwi</name>
    <dbReference type="NCBI Taxonomy" id="1590841"/>
    <lineage>
        <taxon>Eukaryota</taxon>
        <taxon>Viridiplantae</taxon>
        <taxon>Streptophyta</taxon>
        <taxon>Embryophyta</taxon>
        <taxon>Tracheophyta</taxon>
        <taxon>Spermatophyta</taxon>
        <taxon>Magnoliopsida</taxon>
        <taxon>eudicotyledons</taxon>
        <taxon>Gunneridae</taxon>
        <taxon>Pentapetalae</taxon>
        <taxon>asterids</taxon>
        <taxon>Ericales</taxon>
        <taxon>Actinidiaceae</taxon>
        <taxon>Actinidia</taxon>
    </lineage>
</organism>
<dbReference type="Gene3D" id="1.20.1280.50">
    <property type="match status" value="1"/>
</dbReference>
<evidence type="ECO:0000313" key="2">
    <source>
        <dbReference type="EMBL" id="PSR95753.1"/>
    </source>
</evidence>
<evidence type="ECO:0000259" key="1">
    <source>
        <dbReference type="PROSITE" id="PS50181"/>
    </source>
</evidence>
<evidence type="ECO:0000313" key="3">
    <source>
        <dbReference type="Proteomes" id="UP000241394"/>
    </source>
</evidence>
<feature type="domain" description="F-box" evidence="1">
    <location>
        <begin position="17"/>
        <end position="63"/>
    </location>
</feature>
<dbReference type="InterPro" id="IPR001810">
    <property type="entry name" value="F-box_dom"/>
</dbReference>
<dbReference type="PANTHER" id="PTHR31672">
    <property type="entry name" value="BNACNNG10540D PROTEIN"/>
    <property type="match status" value="1"/>
</dbReference>
<dbReference type="InterPro" id="IPR050796">
    <property type="entry name" value="SCF_F-box_component"/>
</dbReference>
<dbReference type="SMART" id="SM00256">
    <property type="entry name" value="FBOX"/>
    <property type="match status" value="1"/>
</dbReference>
<dbReference type="STRING" id="1590841.A0A2R6PRY0"/>
<dbReference type="AlphaFoldDB" id="A0A2R6PRY0"/>
<gene>
    <name evidence="2" type="ORF">CEY00_Acc21885</name>
</gene>
<dbReference type="Proteomes" id="UP000241394">
    <property type="component" value="Chromosome LG23"/>
</dbReference>
<dbReference type="Gramene" id="PSR95753">
    <property type="protein sequence ID" value="PSR95753"/>
    <property type="gene ID" value="CEY00_Acc21885"/>
</dbReference>
<accession>A0A2R6PRY0</accession>
<dbReference type="InterPro" id="IPR017451">
    <property type="entry name" value="F-box-assoc_interact_dom"/>
</dbReference>
<dbReference type="Pfam" id="PF00646">
    <property type="entry name" value="F-box"/>
    <property type="match status" value="1"/>
</dbReference>
<protein>
    <submittedName>
        <fullName evidence="2">F-box protein</fullName>
    </submittedName>
</protein>
<dbReference type="Pfam" id="PF08268">
    <property type="entry name" value="FBA_3"/>
    <property type="match status" value="1"/>
</dbReference>
<dbReference type="InterPro" id="IPR036047">
    <property type="entry name" value="F-box-like_dom_sf"/>
</dbReference>
<dbReference type="EMBL" id="NKQK01000023">
    <property type="protein sequence ID" value="PSR95753.1"/>
    <property type="molecule type" value="Genomic_DNA"/>
</dbReference>
<dbReference type="PROSITE" id="PS50181">
    <property type="entry name" value="FBOX"/>
    <property type="match status" value="1"/>
</dbReference>
<keyword evidence="3" id="KW-1185">Reference proteome</keyword>